<sequence>MSTGTSTGTAGTLGATRPTTAAPGAGAFTGTWQLTRLALRRDRVLVPVWLAVFVVLAGSTASSTLTLYPDIVSRRQIGVTINGNPAMVALYGKVLDTSSAGAVAMFKVNALGAALVAVLTMILLVRHTRAEEEAGRLELVGAGVVGRFAPLTAALAVTCGTAITLGVLTGLSLVAAGLPVSGSLAFGLSWALTGVSFAAVAAVMAQLTTSARGATGLTAAVLGATYLLRAVGDVSDAHGPRWASWLSPVGWAQQVRPFAGVRWWVFLIGALFTALVAAGAYALVGRRDLGAGLLADRGGRAEATRWLAGPLGLAVRLQRAVLLSWTVGFAVMGLIVGSLANSVQSFLDTPGARDMITKLGGQAGLLDAFFGTELSVIAIITCIFGISAVLRLHGEEQALRAEPLLATATGRRRWALSHVTVAVLGSVWLLFVVGLTMGLSAAATLNDYDQVGRLLGAALAQLPAVLVMIGIAVAAFGLVPRLVTVAWALLVAFLLVGELGPLFQLDQRVMDVSPFAHTPRLPGGSLTATPLAWLTVVGVALVVLGLEAFRRRDLD</sequence>
<accession>A0A542ZH90</accession>
<proteinExistence type="predicted"/>
<comment type="caution">
    <text evidence="3">The sequence shown here is derived from an EMBL/GenBank/DDBJ whole genome shotgun (WGS) entry which is preliminary data.</text>
</comment>
<keyword evidence="2" id="KW-0472">Membrane</keyword>
<feature type="transmembrane region" description="Helical" evidence="2">
    <location>
        <begin position="184"/>
        <end position="207"/>
    </location>
</feature>
<feature type="transmembrane region" description="Helical" evidence="2">
    <location>
        <begin position="263"/>
        <end position="284"/>
    </location>
</feature>
<dbReference type="RefSeq" id="WP_221632440.1">
    <property type="nucleotide sequence ID" value="NZ_BAAAKX010000004.1"/>
</dbReference>
<feature type="transmembrane region" description="Helical" evidence="2">
    <location>
        <begin position="374"/>
        <end position="393"/>
    </location>
</feature>
<feature type="transmembrane region" description="Helical" evidence="2">
    <location>
        <begin position="145"/>
        <end position="178"/>
    </location>
</feature>
<feature type="region of interest" description="Disordered" evidence="1">
    <location>
        <begin position="1"/>
        <end position="24"/>
    </location>
</feature>
<dbReference type="Proteomes" id="UP000319514">
    <property type="component" value="Unassembled WGS sequence"/>
</dbReference>
<reference evidence="3 4" key="1">
    <citation type="submission" date="2019-06" db="EMBL/GenBank/DDBJ databases">
        <title>Sequencing the genomes of 1000 actinobacteria strains.</title>
        <authorList>
            <person name="Klenk H.-P."/>
        </authorList>
    </citation>
    <scope>NUCLEOTIDE SEQUENCE [LARGE SCALE GENOMIC DNA]</scope>
    <source>
        <strain evidence="3 4">DSM 18082</strain>
    </source>
</reference>
<feature type="transmembrane region" description="Helical" evidence="2">
    <location>
        <begin position="531"/>
        <end position="549"/>
    </location>
</feature>
<evidence type="ECO:0000256" key="1">
    <source>
        <dbReference type="SAM" id="MobiDB-lite"/>
    </source>
</evidence>
<evidence type="ECO:0000313" key="4">
    <source>
        <dbReference type="Proteomes" id="UP000319514"/>
    </source>
</evidence>
<feature type="transmembrane region" description="Helical" evidence="2">
    <location>
        <begin position="320"/>
        <end position="340"/>
    </location>
</feature>
<evidence type="ECO:0000313" key="3">
    <source>
        <dbReference type="EMBL" id="TQL59694.1"/>
    </source>
</evidence>
<keyword evidence="2" id="KW-0812">Transmembrane</keyword>
<feature type="transmembrane region" description="Helical" evidence="2">
    <location>
        <begin position="485"/>
        <end position="503"/>
    </location>
</feature>
<feature type="transmembrane region" description="Helical" evidence="2">
    <location>
        <begin position="104"/>
        <end position="125"/>
    </location>
</feature>
<name>A0A542ZH90_9MICO</name>
<dbReference type="EMBL" id="VFOQ01000001">
    <property type="protein sequence ID" value="TQL59694.1"/>
    <property type="molecule type" value="Genomic_DNA"/>
</dbReference>
<feature type="transmembrane region" description="Helical" evidence="2">
    <location>
        <begin position="454"/>
        <end position="478"/>
    </location>
</feature>
<protein>
    <submittedName>
        <fullName evidence="3">ABC-2 type transport system permease protein</fullName>
    </submittedName>
</protein>
<feature type="transmembrane region" description="Helical" evidence="2">
    <location>
        <begin position="44"/>
        <end position="68"/>
    </location>
</feature>
<evidence type="ECO:0000256" key="2">
    <source>
        <dbReference type="SAM" id="Phobius"/>
    </source>
</evidence>
<keyword evidence="2" id="KW-1133">Transmembrane helix</keyword>
<keyword evidence="4" id="KW-1185">Reference proteome</keyword>
<gene>
    <name evidence="3" type="ORF">FB474_1060</name>
</gene>
<feature type="transmembrane region" description="Helical" evidence="2">
    <location>
        <begin position="214"/>
        <end position="232"/>
    </location>
</feature>
<dbReference type="AlphaFoldDB" id="A0A542ZH90"/>
<organism evidence="3 4">
    <name type="scientific">Oryzihumus leptocrescens</name>
    <dbReference type="NCBI Taxonomy" id="297536"/>
    <lineage>
        <taxon>Bacteria</taxon>
        <taxon>Bacillati</taxon>
        <taxon>Actinomycetota</taxon>
        <taxon>Actinomycetes</taxon>
        <taxon>Micrococcales</taxon>
        <taxon>Intrasporangiaceae</taxon>
        <taxon>Oryzihumus</taxon>
    </lineage>
</organism>
<feature type="transmembrane region" description="Helical" evidence="2">
    <location>
        <begin position="414"/>
        <end position="442"/>
    </location>
</feature>